<name>A0A6C0DKA6_9ZZZZ</name>
<evidence type="ECO:0000313" key="1">
    <source>
        <dbReference type="EMBL" id="QHT16957.1"/>
    </source>
</evidence>
<reference evidence="1" key="1">
    <citation type="journal article" date="2020" name="Nature">
        <title>Giant virus diversity and host interactions through global metagenomics.</title>
        <authorList>
            <person name="Schulz F."/>
            <person name="Roux S."/>
            <person name="Paez-Espino D."/>
            <person name="Jungbluth S."/>
            <person name="Walsh D.A."/>
            <person name="Denef V.J."/>
            <person name="McMahon K.D."/>
            <person name="Konstantinidis K.T."/>
            <person name="Eloe-Fadrosh E.A."/>
            <person name="Kyrpides N.C."/>
            <person name="Woyke T."/>
        </authorList>
    </citation>
    <scope>NUCLEOTIDE SEQUENCE</scope>
    <source>
        <strain evidence="1">GVMAG-M-3300023174-207</strain>
    </source>
</reference>
<sequence>MDYHKGYNIRDLAEEFMKEKEYYRYTLEQFKNWLISVDEDLSGCKLDNFTSLPFEDIRIFDYLFQLKTDPFYLYMSCMEKILYLEKKAQNDITNLFIKKYKDIASICSKYMSNELKEHALYIIKNPKEV</sequence>
<dbReference type="AlphaFoldDB" id="A0A6C0DKA6"/>
<proteinExistence type="predicted"/>
<dbReference type="EMBL" id="MN739628">
    <property type="protein sequence ID" value="QHT16957.1"/>
    <property type="molecule type" value="Genomic_DNA"/>
</dbReference>
<protein>
    <submittedName>
        <fullName evidence="1">Uncharacterized protein</fullName>
    </submittedName>
</protein>
<organism evidence="1">
    <name type="scientific">viral metagenome</name>
    <dbReference type="NCBI Taxonomy" id="1070528"/>
    <lineage>
        <taxon>unclassified sequences</taxon>
        <taxon>metagenomes</taxon>
        <taxon>organismal metagenomes</taxon>
    </lineage>
</organism>
<accession>A0A6C0DKA6</accession>